<evidence type="ECO:0000313" key="2">
    <source>
        <dbReference type="EMBL" id="KAF2246487.1"/>
    </source>
</evidence>
<organism evidence="2 3">
    <name type="scientific">Trematosphaeria pertusa</name>
    <dbReference type="NCBI Taxonomy" id="390896"/>
    <lineage>
        <taxon>Eukaryota</taxon>
        <taxon>Fungi</taxon>
        <taxon>Dikarya</taxon>
        <taxon>Ascomycota</taxon>
        <taxon>Pezizomycotina</taxon>
        <taxon>Dothideomycetes</taxon>
        <taxon>Pleosporomycetidae</taxon>
        <taxon>Pleosporales</taxon>
        <taxon>Massarineae</taxon>
        <taxon>Trematosphaeriaceae</taxon>
        <taxon>Trematosphaeria</taxon>
    </lineage>
</organism>
<dbReference type="GeneID" id="54586914"/>
<name>A0A6A6I877_9PLEO</name>
<feature type="region of interest" description="Disordered" evidence="1">
    <location>
        <begin position="342"/>
        <end position="451"/>
    </location>
</feature>
<feature type="compositionally biased region" description="Basic and acidic residues" evidence="1">
    <location>
        <begin position="351"/>
        <end position="371"/>
    </location>
</feature>
<proteinExistence type="predicted"/>
<dbReference type="OrthoDB" id="3796275at2759"/>
<dbReference type="AlphaFoldDB" id="A0A6A6I877"/>
<dbReference type="EMBL" id="ML987198">
    <property type="protein sequence ID" value="KAF2246487.1"/>
    <property type="molecule type" value="Genomic_DNA"/>
</dbReference>
<dbReference type="Proteomes" id="UP000800094">
    <property type="component" value="Unassembled WGS sequence"/>
</dbReference>
<dbReference type="RefSeq" id="XP_033681491.1">
    <property type="nucleotide sequence ID" value="XM_033833584.1"/>
</dbReference>
<accession>A0A6A6I877</accession>
<gene>
    <name evidence="2" type="ORF">BU26DRAFT_566857</name>
</gene>
<feature type="compositionally biased region" description="Polar residues" evidence="1">
    <location>
        <begin position="408"/>
        <end position="419"/>
    </location>
</feature>
<evidence type="ECO:0000256" key="1">
    <source>
        <dbReference type="SAM" id="MobiDB-lite"/>
    </source>
</evidence>
<keyword evidence="3" id="KW-1185">Reference proteome</keyword>
<evidence type="ECO:0000313" key="3">
    <source>
        <dbReference type="Proteomes" id="UP000800094"/>
    </source>
</evidence>
<protein>
    <submittedName>
        <fullName evidence="2">Uncharacterized protein</fullName>
    </submittedName>
</protein>
<sequence>MSDPAGSASARKVPVPPSLLPGTINAATSLVLPLPGIATSPTPASTTSPGHRTRWYTGYLQHWPSFSTDAHSFYADPDFRVAIKATNTVAIVRLMDVAPGIAVAAQSPDEIADVYDKKCVKVVEKIAKLLIAAFAAAQGAGQQAAVQELGLLDMHTASWEKVENMKWDVSWRPRWVLRTKNTEPGVLGGGYDTRVVGHFLKVPGGAEEDFLSAAIADRNSWKWKSLRCVLGRIVHYLIQSNTAFGFITTYHETVFLRLQIITHPDSTRRGVVRLPKLYYSDPIRSSTTHSLASPVHIAAARDVFAELAGQNDMPFEPKQSAEEAAAEKVASDVNERLAEMQMDDEAAQQAVKEEEKAGGEDEMDIDPKEEIPIDPIIWDLLNSPTPPDSTAGAEGETDPDHTSFPGLASSSPPQSSTHPNKGEENDHNSPPPAYTRFLRSPPPVPNEEEGIDNFTLPLRFLRSPSPTTLLRARLLKTAPKHPATIRGAELAAYRPLLVNPLSQQLSVRAAMLYGFWLGMQPEGWKLLDAGKGERIGKANKYTKLQRSGEDLDVGKGLFKRKDSAH</sequence>
<reference evidence="2" key="1">
    <citation type="journal article" date="2020" name="Stud. Mycol.">
        <title>101 Dothideomycetes genomes: a test case for predicting lifestyles and emergence of pathogens.</title>
        <authorList>
            <person name="Haridas S."/>
            <person name="Albert R."/>
            <person name="Binder M."/>
            <person name="Bloem J."/>
            <person name="Labutti K."/>
            <person name="Salamov A."/>
            <person name="Andreopoulos B."/>
            <person name="Baker S."/>
            <person name="Barry K."/>
            <person name="Bills G."/>
            <person name="Bluhm B."/>
            <person name="Cannon C."/>
            <person name="Castanera R."/>
            <person name="Culley D."/>
            <person name="Daum C."/>
            <person name="Ezra D."/>
            <person name="Gonzalez J."/>
            <person name="Henrissat B."/>
            <person name="Kuo A."/>
            <person name="Liang C."/>
            <person name="Lipzen A."/>
            <person name="Lutzoni F."/>
            <person name="Magnuson J."/>
            <person name="Mondo S."/>
            <person name="Nolan M."/>
            <person name="Ohm R."/>
            <person name="Pangilinan J."/>
            <person name="Park H.-J."/>
            <person name="Ramirez L."/>
            <person name="Alfaro M."/>
            <person name="Sun H."/>
            <person name="Tritt A."/>
            <person name="Yoshinaga Y."/>
            <person name="Zwiers L.-H."/>
            <person name="Turgeon B."/>
            <person name="Goodwin S."/>
            <person name="Spatafora J."/>
            <person name="Crous P."/>
            <person name="Grigoriev I."/>
        </authorList>
    </citation>
    <scope>NUCLEOTIDE SEQUENCE</scope>
    <source>
        <strain evidence="2">CBS 122368</strain>
    </source>
</reference>